<name>E5Q8T3_GEOSE</name>
<dbReference type="InterPro" id="IPR054164">
    <property type="entry name" value="BpuSI_TRD"/>
</dbReference>
<protein>
    <recommendedName>
        <fullName evidence="1">site-specific DNA-methyltransferase (adenine-specific)</fullName>
        <ecNumber evidence="1">2.1.1.72</ecNumber>
    </recommendedName>
</protein>
<reference evidence="9" key="1">
    <citation type="submission" date="2010-11" db="EMBL/GenBank/DDBJ databases">
        <title>BsmFI restriction-modification system genes.</title>
        <authorList>
            <person name="Zhu Z."/>
        </authorList>
    </citation>
    <scope>NUCLEOTIDE SEQUENCE</scope>
    <source>
        <strain evidence="9">NEBM134</strain>
    </source>
</reference>
<comment type="catalytic activity">
    <reaction evidence="5">
        <text>a 2'-deoxyadenosine in DNA + S-adenosyl-L-methionine = an N(6)-methyl-2'-deoxyadenosine in DNA + S-adenosyl-L-homocysteine + H(+)</text>
        <dbReference type="Rhea" id="RHEA:15197"/>
        <dbReference type="Rhea" id="RHEA-COMP:12418"/>
        <dbReference type="Rhea" id="RHEA-COMP:12419"/>
        <dbReference type="ChEBI" id="CHEBI:15378"/>
        <dbReference type="ChEBI" id="CHEBI:57856"/>
        <dbReference type="ChEBI" id="CHEBI:59789"/>
        <dbReference type="ChEBI" id="CHEBI:90615"/>
        <dbReference type="ChEBI" id="CHEBI:90616"/>
        <dbReference type="EC" id="2.1.1.72"/>
    </reaction>
</comment>
<keyword evidence="4" id="KW-0680">Restriction system</keyword>
<dbReference type="Gene3D" id="3.90.1570.30">
    <property type="match status" value="1"/>
</dbReference>
<sequence>MLSTITRLPVYDDDEVGVFHPICESALNQALSNLGLDKEFKVLHHEAVGSLEADFALIRESTRKYVLFIEVKRKPAAVSSTRYRIQAQSYVQEAKTAVEKPYYAITNLEVLDIFKYDSSRPSVTQQIIEPSPVRIGTFSDNPVEFFNNLVKTFEDIITIVVNDSGTYKELTGSFIPLLENNKTNQQRWHQSLLVAGYEYIRGVMQASKRNMTWKAALNYKNRPNKLVENIRSVNFSSLVVPPLPASKDSEIWNTSMLEDLVELGKKTMSGDGLAELVHSIAVSGREHEGLVPTDLELANILAILSKYVLGRELNENEIICDPAAGSGNLLAAIRAGFDTINPKQLWANDKEQLFLELLSIRLGLMFPLIVSPTNSPLVTGKDICDLNKNDFTNVSVVLMNPPYVSGVKDPITKKKVAKRIFDISGTMSKTNIGQVGIEAPFLELITNLVKDNTIIGVVFPKQYLTARGREAEALRNYLLNDFGLNLIFIYPREGIFKDVTKDTVVLIGRKNNPSSKVKVIKSEIPLAEINLTKFKQGLNNLKTNSSIHSLAYGVDVRELNANELHQKVKDGWRSLTNVGQKIDNWINSTLIPISEKLSGVHNLKKGRIGNAGASDLLFINSNHKLWELVKHIIPKDWLYPALRLVKDINNVFVNSSTTDVRFLAPCEKAFQTGTKEYSILEEILDIYEEVKAESLVKTKQPKKIKTKEELRKILNRERKKITSPYTILIPRNIRRYARVFITTESAYISTNVIEVTGGTKDQKWITFSWLLSIFSQLQLEVMSKEQEGARKTEVGSIKDLLLPKFENIDNKIVEKLINETETRIGFLDLCNPSTTTIDKLWAEVLSSSKPEEILNQALFLLEEKVNERYPEYLVSDDDE</sequence>
<dbReference type="InterPro" id="IPR003356">
    <property type="entry name" value="DNA_methylase_A-5"/>
</dbReference>
<dbReference type="EMBL" id="HQ636102">
    <property type="protein sequence ID" value="ADR72988.1"/>
    <property type="molecule type" value="Genomic_DNA"/>
</dbReference>
<dbReference type="PANTHER" id="PTHR33841">
    <property type="entry name" value="DNA METHYLTRANSFERASE YEEA-RELATED"/>
    <property type="match status" value="1"/>
</dbReference>
<dbReference type="SMR" id="E5Q8T3"/>
<dbReference type="PANTHER" id="PTHR33841:SF1">
    <property type="entry name" value="DNA METHYLTRANSFERASE A"/>
    <property type="match status" value="1"/>
</dbReference>
<accession>E5Q8T3</accession>
<keyword evidence="2" id="KW-0489">Methyltransferase</keyword>
<feature type="domain" description="DNA methylase adenine-specific" evidence="6">
    <location>
        <begin position="308"/>
        <end position="523"/>
    </location>
</feature>
<dbReference type="GO" id="GO:0009007">
    <property type="term" value="F:site-specific DNA-methyltransferase (adenine-specific) activity"/>
    <property type="evidence" value="ECO:0007669"/>
    <property type="project" value="UniProtKB-EC"/>
</dbReference>
<dbReference type="Gene3D" id="3.40.50.12420">
    <property type="match status" value="1"/>
</dbReference>
<dbReference type="REBASE" id="2212">
    <property type="entry name" value="BsmFI"/>
</dbReference>
<dbReference type="Pfam" id="PF22008">
    <property type="entry name" value="BpuSI_TRD"/>
    <property type="match status" value="1"/>
</dbReference>
<dbReference type="PRINTS" id="PR00507">
    <property type="entry name" value="N12N6MTFRASE"/>
</dbReference>
<dbReference type="GO" id="GO:0008170">
    <property type="term" value="F:N-methyltransferase activity"/>
    <property type="evidence" value="ECO:0007669"/>
    <property type="project" value="InterPro"/>
</dbReference>
<feature type="domain" description="Restriction endonuclease BpuSI specificity" evidence="8">
    <location>
        <begin position="604"/>
        <end position="857"/>
    </location>
</feature>
<proteinExistence type="predicted"/>
<dbReference type="GO" id="GO:0032259">
    <property type="term" value="P:methylation"/>
    <property type="evidence" value="ECO:0007669"/>
    <property type="project" value="UniProtKB-KW"/>
</dbReference>
<evidence type="ECO:0000256" key="4">
    <source>
        <dbReference type="ARBA" id="ARBA00022747"/>
    </source>
</evidence>
<dbReference type="Pfam" id="PF15516">
    <property type="entry name" value="BpuSI_N"/>
    <property type="match status" value="1"/>
</dbReference>
<dbReference type="GO" id="GO:0009307">
    <property type="term" value="P:DNA restriction-modification system"/>
    <property type="evidence" value="ECO:0007669"/>
    <property type="project" value="UniProtKB-KW"/>
</dbReference>
<evidence type="ECO:0000259" key="6">
    <source>
        <dbReference type="Pfam" id="PF02384"/>
    </source>
</evidence>
<dbReference type="InterPro" id="IPR002052">
    <property type="entry name" value="DNA_methylase_N6_adenine_CS"/>
</dbReference>
<dbReference type="AlphaFoldDB" id="E5Q8T3"/>
<evidence type="ECO:0000259" key="8">
    <source>
        <dbReference type="Pfam" id="PF22008"/>
    </source>
</evidence>
<evidence type="ECO:0000256" key="1">
    <source>
        <dbReference type="ARBA" id="ARBA00011900"/>
    </source>
</evidence>
<evidence type="ECO:0000256" key="2">
    <source>
        <dbReference type="ARBA" id="ARBA00022603"/>
    </source>
</evidence>
<dbReference type="InterPro" id="IPR029063">
    <property type="entry name" value="SAM-dependent_MTases_sf"/>
</dbReference>
<dbReference type="InterPro" id="IPR050953">
    <property type="entry name" value="N4_N6_ade-DNA_methylase"/>
</dbReference>
<dbReference type="Pfam" id="PF02384">
    <property type="entry name" value="N6_Mtase"/>
    <property type="match status" value="1"/>
</dbReference>
<organism evidence="9">
    <name type="scientific">Geobacillus stearothermophilus</name>
    <name type="common">Bacillus stearothermophilus</name>
    <dbReference type="NCBI Taxonomy" id="1422"/>
    <lineage>
        <taxon>Bacteria</taxon>
        <taxon>Bacillati</taxon>
        <taxon>Bacillota</taxon>
        <taxon>Bacilli</taxon>
        <taxon>Bacillales</taxon>
        <taxon>Anoxybacillaceae</taxon>
        <taxon>Geobacillus</taxon>
    </lineage>
</organism>
<keyword evidence="3" id="KW-0808">Transferase</keyword>
<dbReference type="PROSITE" id="PS00092">
    <property type="entry name" value="N6_MTASE"/>
    <property type="match status" value="1"/>
</dbReference>
<evidence type="ECO:0000256" key="3">
    <source>
        <dbReference type="ARBA" id="ARBA00022679"/>
    </source>
</evidence>
<dbReference type="GO" id="GO:0003677">
    <property type="term" value="F:DNA binding"/>
    <property type="evidence" value="ECO:0007669"/>
    <property type="project" value="InterPro"/>
</dbReference>
<feature type="domain" description="Restriction endonuclease BpuSI N-terminal" evidence="7">
    <location>
        <begin position="11"/>
        <end position="153"/>
    </location>
</feature>
<evidence type="ECO:0000256" key="5">
    <source>
        <dbReference type="ARBA" id="ARBA00047942"/>
    </source>
</evidence>
<dbReference type="SUPFAM" id="SSF53335">
    <property type="entry name" value="S-adenosyl-L-methionine-dependent methyltransferases"/>
    <property type="match status" value="1"/>
</dbReference>
<evidence type="ECO:0000259" key="7">
    <source>
        <dbReference type="Pfam" id="PF15516"/>
    </source>
</evidence>
<gene>
    <name evidence="9" type="primary">bsmFIRM</name>
</gene>
<evidence type="ECO:0000313" key="9">
    <source>
        <dbReference type="EMBL" id="ADR72988.1"/>
    </source>
</evidence>
<dbReference type="EC" id="2.1.1.72" evidence="1"/>
<dbReference type="InterPro" id="IPR029126">
    <property type="entry name" value="BpuSI_N"/>
</dbReference>